<comment type="catalytic activity">
    <reaction evidence="1">
        <text>ATP + protein L-histidine = ADP + protein N-phospho-L-histidine.</text>
        <dbReference type="EC" id="2.7.13.3"/>
    </reaction>
</comment>
<keyword evidence="5" id="KW-0547">Nucleotide-binding</keyword>
<dbReference type="GO" id="GO:0046983">
    <property type="term" value="F:protein dimerization activity"/>
    <property type="evidence" value="ECO:0007669"/>
    <property type="project" value="InterPro"/>
</dbReference>
<dbReference type="EMBL" id="BSUL01000001">
    <property type="protein sequence ID" value="GMA28240.1"/>
    <property type="molecule type" value="Genomic_DNA"/>
</dbReference>
<keyword evidence="9" id="KW-0812">Transmembrane</keyword>
<dbReference type="Pfam" id="PF02518">
    <property type="entry name" value="HATPase_c"/>
    <property type="match status" value="1"/>
</dbReference>
<accession>A0AA37UET6</accession>
<dbReference type="GO" id="GO:0000155">
    <property type="term" value="F:phosphorelay sensor kinase activity"/>
    <property type="evidence" value="ECO:0007669"/>
    <property type="project" value="InterPro"/>
</dbReference>
<dbReference type="InterPro" id="IPR050482">
    <property type="entry name" value="Sensor_HK_TwoCompSys"/>
</dbReference>
<dbReference type="GO" id="GO:0016020">
    <property type="term" value="C:membrane"/>
    <property type="evidence" value="ECO:0007669"/>
    <property type="project" value="InterPro"/>
</dbReference>
<dbReference type="InterPro" id="IPR025828">
    <property type="entry name" value="Put_sensor_dom"/>
</dbReference>
<feature type="transmembrane region" description="Helical" evidence="9">
    <location>
        <begin position="38"/>
        <end position="57"/>
    </location>
</feature>
<evidence type="ECO:0000313" key="12">
    <source>
        <dbReference type="Proteomes" id="UP001157160"/>
    </source>
</evidence>
<dbReference type="PANTHER" id="PTHR24421">
    <property type="entry name" value="NITRATE/NITRITE SENSOR PROTEIN NARX-RELATED"/>
    <property type="match status" value="1"/>
</dbReference>
<evidence type="ECO:0000259" key="10">
    <source>
        <dbReference type="SMART" id="SM00387"/>
    </source>
</evidence>
<keyword evidence="9" id="KW-1133">Transmembrane helix</keyword>
<comment type="caution">
    <text evidence="11">The sequence shown here is derived from an EMBL/GenBank/DDBJ whole genome shotgun (WGS) entry which is preliminary data.</text>
</comment>
<dbReference type="AlphaFoldDB" id="A0AA37UET6"/>
<evidence type="ECO:0000256" key="9">
    <source>
        <dbReference type="SAM" id="Phobius"/>
    </source>
</evidence>
<evidence type="ECO:0000256" key="7">
    <source>
        <dbReference type="ARBA" id="ARBA00022840"/>
    </source>
</evidence>
<evidence type="ECO:0000256" key="6">
    <source>
        <dbReference type="ARBA" id="ARBA00022777"/>
    </source>
</evidence>
<sequence length="399" mass="41216">MRRQLRFLWAAAVDLWIDGAVGTIFLVGIVGLLGLGALTLPALGFGVLLILAAAQAARLTGFIERHRAAALLEVTITPQPRRLTRVTSGWAPVAQAFVDLAAPSTWKTLLHHLFSALAGGLLAWLLGRAVQLVADLAGVGVLGLRGPLPAIGAALLAIVVLAGYVYGAGSLDRVVSRALLGTSRTAVLERRVDQLADARQGAVASAEVDRSRIERDLHDGVQPGLVSVAMTIDLARTRLGADPDAARELLDTAHAQAKQNITELRRLVRGIHPAVLTDRGLDAALSAVAGQSPVPTAVSVRLPGRLPAEAEAVVYFSVAEALTNVAKHAQASSASVEVEPIDGGVRAVIRDDGRGGAAIGSGAGLTGMRERVRAAGGTLHIDSSVGGPTIITVEVPCAS</sequence>
<dbReference type="SMART" id="SM00387">
    <property type="entry name" value="HATPase_c"/>
    <property type="match status" value="1"/>
</dbReference>
<feature type="transmembrane region" description="Helical" evidence="9">
    <location>
        <begin position="109"/>
        <end position="127"/>
    </location>
</feature>
<dbReference type="Pfam" id="PF13796">
    <property type="entry name" value="Sensor"/>
    <property type="match status" value="1"/>
</dbReference>
<keyword evidence="7" id="KW-0067">ATP-binding</keyword>
<dbReference type="RefSeq" id="WP_284231610.1">
    <property type="nucleotide sequence ID" value="NZ_BSUL01000001.1"/>
</dbReference>
<dbReference type="PANTHER" id="PTHR24421:SF10">
    <property type="entry name" value="NITRATE_NITRITE SENSOR PROTEIN NARQ"/>
    <property type="match status" value="1"/>
</dbReference>
<keyword evidence="4" id="KW-0808">Transferase</keyword>
<dbReference type="CDD" id="cd16917">
    <property type="entry name" value="HATPase_UhpB-NarQ-NarX-like"/>
    <property type="match status" value="1"/>
</dbReference>
<dbReference type="Gene3D" id="1.20.5.1930">
    <property type="match status" value="1"/>
</dbReference>
<proteinExistence type="predicted"/>
<keyword evidence="3" id="KW-0597">Phosphoprotein</keyword>
<dbReference type="InterPro" id="IPR003594">
    <property type="entry name" value="HATPase_dom"/>
</dbReference>
<dbReference type="GO" id="GO:0005524">
    <property type="term" value="F:ATP binding"/>
    <property type="evidence" value="ECO:0007669"/>
    <property type="project" value="UniProtKB-KW"/>
</dbReference>
<keyword evidence="6 11" id="KW-0418">Kinase</keyword>
<keyword evidence="8" id="KW-0902">Two-component regulatory system</keyword>
<dbReference type="InterPro" id="IPR011712">
    <property type="entry name" value="Sig_transdc_His_kin_sub3_dim/P"/>
</dbReference>
<dbReference type="Pfam" id="PF07730">
    <property type="entry name" value="HisKA_3"/>
    <property type="match status" value="1"/>
</dbReference>
<evidence type="ECO:0000256" key="5">
    <source>
        <dbReference type="ARBA" id="ARBA00022741"/>
    </source>
</evidence>
<name>A0AA37UET6_9MICO</name>
<dbReference type="SUPFAM" id="SSF55874">
    <property type="entry name" value="ATPase domain of HSP90 chaperone/DNA topoisomerase II/histidine kinase"/>
    <property type="match status" value="1"/>
</dbReference>
<evidence type="ECO:0000256" key="1">
    <source>
        <dbReference type="ARBA" id="ARBA00000085"/>
    </source>
</evidence>
<evidence type="ECO:0000256" key="2">
    <source>
        <dbReference type="ARBA" id="ARBA00012438"/>
    </source>
</evidence>
<dbReference type="Gene3D" id="3.30.565.10">
    <property type="entry name" value="Histidine kinase-like ATPase, C-terminal domain"/>
    <property type="match status" value="1"/>
</dbReference>
<keyword evidence="12" id="KW-1185">Reference proteome</keyword>
<dbReference type="InterPro" id="IPR036890">
    <property type="entry name" value="HATPase_C_sf"/>
</dbReference>
<evidence type="ECO:0000313" key="11">
    <source>
        <dbReference type="EMBL" id="GMA28240.1"/>
    </source>
</evidence>
<dbReference type="EC" id="2.7.13.3" evidence="2"/>
<feature type="domain" description="Histidine kinase/HSP90-like ATPase" evidence="10">
    <location>
        <begin position="309"/>
        <end position="399"/>
    </location>
</feature>
<evidence type="ECO:0000256" key="4">
    <source>
        <dbReference type="ARBA" id="ARBA00022679"/>
    </source>
</evidence>
<evidence type="ECO:0000256" key="3">
    <source>
        <dbReference type="ARBA" id="ARBA00022553"/>
    </source>
</evidence>
<evidence type="ECO:0000256" key="8">
    <source>
        <dbReference type="ARBA" id="ARBA00023012"/>
    </source>
</evidence>
<protein>
    <recommendedName>
        <fullName evidence="2">histidine kinase</fullName>
        <ecNumber evidence="2">2.7.13.3</ecNumber>
    </recommendedName>
</protein>
<feature type="transmembrane region" description="Helical" evidence="9">
    <location>
        <begin position="7"/>
        <end position="32"/>
    </location>
</feature>
<organism evidence="11 12">
    <name type="scientific">Arenivirga flava</name>
    <dbReference type="NCBI Taxonomy" id="1930060"/>
    <lineage>
        <taxon>Bacteria</taxon>
        <taxon>Bacillati</taxon>
        <taxon>Actinomycetota</taxon>
        <taxon>Actinomycetes</taxon>
        <taxon>Micrococcales</taxon>
        <taxon>Microbacteriaceae</taxon>
        <taxon>Arenivirga</taxon>
    </lineage>
</organism>
<reference evidence="11 12" key="1">
    <citation type="journal article" date="2014" name="Int. J. Syst. Evol. Microbiol.">
        <title>Complete genome sequence of Corynebacterium casei LMG S-19264T (=DSM 44701T), isolated from a smear-ripened cheese.</title>
        <authorList>
            <consortium name="US DOE Joint Genome Institute (JGI-PGF)"/>
            <person name="Walter F."/>
            <person name="Albersmeier A."/>
            <person name="Kalinowski J."/>
            <person name="Ruckert C."/>
        </authorList>
    </citation>
    <scope>NUCLEOTIDE SEQUENCE [LARGE SCALE GENOMIC DNA]</scope>
    <source>
        <strain evidence="11 12">NBRC 112289</strain>
    </source>
</reference>
<gene>
    <name evidence="11" type="ORF">GCM10025874_14930</name>
</gene>
<dbReference type="Proteomes" id="UP001157160">
    <property type="component" value="Unassembled WGS sequence"/>
</dbReference>
<feature type="transmembrane region" description="Helical" evidence="9">
    <location>
        <begin position="147"/>
        <end position="167"/>
    </location>
</feature>
<keyword evidence="9" id="KW-0472">Membrane</keyword>